<proteinExistence type="predicted"/>
<dbReference type="SUPFAM" id="SSF56112">
    <property type="entry name" value="Protein kinase-like (PK-like)"/>
    <property type="match status" value="1"/>
</dbReference>
<dbReference type="Gene3D" id="1.10.510.10">
    <property type="entry name" value="Transferase(Phosphotransferase) domain 1"/>
    <property type="match status" value="1"/>
</dbReference>
<evidence type="ECO:0000256" key="3">
    <source>
        <dbReference type="ARBA" id="ARBA00022679"/>
    </source>
</evidence>
<dbReference type="RefSeq" id="XP_014757950.1">
    <property type="nucleotide sequence ID" value="XM_014902464.2"/>
</dbReference>
<dbReference type="Gene3D" id="1.20.930.20">
    <property type="entry name" value="Adaptor protein Cbl, N-terminal domain"/>
    <property type="match status" value="1"/>
</dbReference>
<keyword evidence="9" id="KW-0732">Signal</keyword>
<organism evidence="11">
    <name type="scientific">Brachypodium distachyon</name>
    <name type="common">Purple false brome</name>
    <name type="synonym">Trachynia distachya</name>
    <dbReference type="NCBI Taxonomy" id="15368"/>
    <lineage>
        <taxon>Eukaryota</taxon>
        <taxon>Viridiplantae</taxon>
        <taxon>Streptophyta</taxon>
        <taxon>Embryophyta</taxon>
        <taxon>Tracheophyta</taxon>
        <taxon>Spermatophyta</taxon>
        <taxon>Magnoliopsida</taxon>
        <taxon>Liliopsida</taxon>
        <taxon>Poales</taxon>
        <taxon>Poaceae</taxon>
        <taxon>BOP clade</taxon>
        <taxon>Pooideae</taxon>
        <taxon>Stipodae</taxon>
        <taxon>Brachypodieae</taxon>
        <taxon>Brachypodium</taxon>
    </lineage>
</organism>
<evidence type="ECO:0000313" key="12">
    <source>
        <dbReference type="EnsemblPlants" id="KQJ87367"/>
    </source>
</evidence>
<evidence type="ECO:0000256" key="2">
    <source>
        <dbReference type="ARBA" id="ARBA00022527"/>
    </source>
</evidence>
<dbReference type="OrthoDB" id="643722at2759"/>
<comment type="catalytic activity">
    <reaction evidence="8">
        <text>L-seryl-[protein] + ATP = O-phospho-L-seryl-[protein] + ADP + H(+)</text>
        <dbReference type="Rhea" id="RHEA:17989"/>
        <dbReference type="Rhea" id="RHEA-COMP:9863"/>
        <dbReference type="Rhea" id="RHEA-COMP:11604"/>
        <dbReference type="ChEBI" id="CHEBI:15378"/>
        <dbReference type="ChEBI" id="CHEBI:29999"/>
        <dbReference type="ChEBI" id="CHEBI:30616"/>
        <dbReference type="ChEBI" id="CHEBI:83421"/>
        <dbReference type="ChEBI" id="CHEBI:456216"/>
        <dbReference type="EC" id="2.7.11.1"/>
    </reaction>
</comment>
<evidence type="ECO:0000256" key="6">
    <source>
        <dbReference type="ARBA" id="ARBA00022840"/>
    </source>
</evidence>
<dbReference type="ExpressionAtlas" id="A0A0Q3IM58">
    <property type="expression patterns" value="baseline and differential"/>
</dbReference>
<evidence type="ECO:0000256" key="7">
    <source>
        <dbReference type="ARBA" id="ARBA00047899"/>
    </source>
</evidence>
<dbReference type="KEGG" id="bdi:100837103"/>
<evidence type="ECO:0000256" key="4">
    <source>
        <dbReference type="ARBA" id="ARBA00022741"/>
    </source>
</evidence>
<dbReference type="Proteomes" id="UP000008810">
    <property type="component" value="Chromosome 4"/>
</dbReference>
<dbReference type="EnsemblPlants" id="KQJ87367">
    <property type="protein sequence ID" value="KQJ87367"/>
    <property type="gene ID" value="BRADI_4g10577v3"/>
</dbReference>
<dbReference type="PROSITE" id="PS50011">
    <property type="entry name" value="PROTEIN_KINASE_DOM"/>
    <property type="match status" value="1"/>
</dbReference>
<keyword evidence="13" id="KW-1185">Reference proteome</keyword>
<dbReference type="AlphaFoldDB" id="A0A0Q3IM58"/>
<keyword evidence="5" id="KW-0418">Kinase</keyword>
<dbReference type="EC" id="2.7.11.1" evidence="1"/>
<dbReference type="Pfam" id="PF00069">
    <property type="entry name" value="Pkinase"/>
    <property type="match status" value="1"/>
</dbReference>
<reference evidence="12" key="3">
    <citation type="submission" date="2018-08" db="UniProtKB">
        <authorList>
            <consortium name="EnsemblPlants"/>
        </authorList>
    </citation>
    <scope>IDENTIFICATION</scope>
    <source>
        <strain evidence="12">cv. Bd21</strain>
    </source>
</reference>
<feature type="domain" description="Protein kinase" evidence="10">
    <location>
        <begin position="197"/>
        <end position="485"/>
    </location>
</feature>
<dbReference type="InterPro" id="IPR011009">
    <property type="entry name" value="Kinase-like_dom_sf"/>
</dbReference>
<evidence type="ECO:0000256" key="8">
    <source>
        <dbReference type="ARBA" id="ARBA00048679"/>
    </source>
</evidence>
<dbReference type="Gene3D" id="3.30.200.20">
    <property type="entry name" value="Phosphorylase Kinase, domain 1"/>
    <property type="match status" value="1"/>
</dbReference>
<gene>
    <name evidence="12" type="primary">LOC100837103</name>
    <name evidence="11" type="ORF">BRADI_4g10577v3</name>
</gene>
<sequence>MVLVAAGSVSVVKLIFSLAVAINAAASKAKRNRAECLDIATRASTLDAALSSLEDSSVSVGGAPPKAKHPAVASALEGLHLALHRALQAVMDCHEDGAVSRHVNADRVSAELRRANQVITERMMDVILVASLHTNSVVVVDAHQSKHRGDGGSPPIRPLSQIQVASFPNSSKDEKLSATSGFNSFDFSELEVATNKFSEENWIGKSDSCTVYKGELPNGSEVAVKEYNKNQYKACRNECQNEENLAAKLLHKNILKLEGRGSSGGRYYQVYPYMHNRSLSKHIHGNGLPWPELFNIIRGIARGADYLHEQCGLGIIHLHLKPSSILLDYDYTPKICYFGNSKVLPASAKEGVVDSVVRPCGFAAPEYIKSGRFSAKSDVYSFGVLLLELVTGWSRYRKGDDNRDERLNELVWEFWQNGREDDCVDPMLARATGTMGSQFQEMKRCIHVALLCLEEDPVLRPDMAGVLRMLADNNNLIPRPQHPAYTT</sequence>
<comment type="catalytic activity">
    <reaction evidence="7">
        <text>L-threonyl-[protein] + ATP = O-phospho-L-threonyl-[protein] + ADP + H(+)</text>
        <dbReference type="Rhea" id="RHEA:46608"/>
        <dbReference type="Rhea" id="RHEA-COMP:11060"/>
        <dbReference type="Rhea" id="RHEA-COMP:11605"/>
        <dbReference type="ChEBI" id="CHEBI:15378"/>
        <dbReference type="ChEBI" id="CHEBI:30013"/>
        <dbReference type="ChEBI" id="CHEBI:30616"/>
        <dbReference type="ChEBI" id="CHEBI:61977"/>
        <dbReference type="ChEBI" id="CHEBI:456216"/>
        <dbReference type="EC" id="2.7.11.1"/>
    </reaction>
</comment>
<evidence type="ECO:0000313" key="13">
    <source>
        <dbReference type="Proteomes" id="UP000008810"/>
    </source>
</evidence>
<dbReference type="CDD" id="cd21037">
    <property type="entry name" value="MLKL_NTD"/>
    <property type="match status" value="1"/>
</dbReference>
<dbReference type="GO" id="GO:0005524">
    <property type="term" value="F:ATP binding"/>
    <property type="evidence" value="ECO:0007669"/>
    <property type="project" value="UniProtKB-KW"/>
</dbReference>
<reference evidence="11 12" key="1">
    <citation type="journal article" date="2010" name="Nature">
        <title>Genome sequencing and analysis of the model grass Brachypodium distachyon.</title>
        <authorList>
            <consortium name="International Brachypodium Initiative"/>
        </authorList>
    </citation>
    <scope>NUCLEOTIDE SEQUENCE [LARGE SCALE GENOMIC DNA]</scope>
    <source>
        <strain evidence="11">Bd21</strain>
        <strain evidence="12">cv. Bd21</strain>
    </source>
</reference>
<dbReference type="PANTHER" id="PTHR27006">
    <property type="entry name" value="PROMASTIGOTE SURFACE ANTIGEN PROTEIN PSA"/>
    <property type="match status" value="1"/>
</dbReference>
<evidence type="ECO:0000256" key="5">
    <source>
        <dbReference type="ARBA" id="ARBA00022777"/>
    </source>
</evidence>
<evidence type="ECO:0000259" key="10">
    <source>
        <dbReference type="PROSITE" id="PS50011"/>
    </source>
</evidence>
<evidence type="ECO:0000313" key="11">
    <source>
        <dbReference type="EMBL" id="KQJ87367.1"/>
    </source>
</evidence>
<evidence type="ECO:0000256" key="1">
    <source>
        <dbReference type="ARBA" id="ARBA00012513"/>
    </source>
</evidence>
<dbReference type="GeneID" id="100837103"/>
<dbReference type="FunFam" id="1.10.510.10:FF:001023">
    <property type="entry name" value="Os07g0541700 protein"/>
    <property type="match status" value="1"/>
</dbReference>
<dbReference type="PANTHER" id="PTHR27006:SF601">
    <property type="entry name" value="PROTEIN KINASE DOMAIN-CONTAINING PROTEIN"/>
    <property type="match status" value="1"/>
</dbReference>
<keyword evidence="4" id="KW-0547">Nucleotide-binding</keyword>
<keyword evidence="2" id="KW-0723">Serine/threonine-protein kinase</keyword>
<dbReference type="EMBL" id="CM000883">
    <property type="protein sequence ID" value="KQJ87367.1"/>
    <property type="molecule type" value="Genomic_DNA"/>
</dbReference>
<dbReference type="GO" id="GO:0004674">
    <property type="term" value="F:protein serine/threonine kinase activity"/>
    <property type="evidence" value="ECO:0000318"/>
    <property type="project" value="GO_Central"/>
</dbReference>
<dbReference type="InterPro" id="IPR000719">
    <property type="entry name" value="Prot_kinase_dom"/>
</dbReference>
<protein>
    <recommendedName>
        <fullName evidence="1">non-specific serine/threonine protein kinase</fullName>
        <ecNumber evidence="1">2.7.11.1</ecNumber>
    </recommendedName>
</protein>
<dbReference type="Gramene" id="KQJ87367">
    <property type="protein sequence ID" value="KQJ87367"/>
    <property type="gene ID" value="BRADI_4g10577v3"/>
</dbReference>
<evidence type="ECO:0000256" key="9">
    <source>
        <dbReference type="SAM" id="SignalP"/>
    </source>
</evidence>
<dbReference type="RefSeq" id="XP_003575714.2">
    <property type="nucleotide sequence ID" value="XM_003575666.4"/>
</dbReference>
<accession>A0A0Q3IM58</accession>
<feature type="chain" id="PRO_5044545996" description="non-specific serine/threonine protein kinase" evidence="9">
    <location>
        <begin position="30"/>
        <end position="487"/>
    </location>
</feature>
<dbReference type="InterPro" id="IPR036537">
    <property type="entry name" value="Adaptor_Cbl_N_dom_sf"/>
</dbReference>
<dbReference type="InterPro" id="IPR059179">
    <property type="entry name" value="MLKL-like_MCAfunc"/>
</dbReference>
<reference evidence="11" key="2">
    <citation type="submission" date="2017-06" db="EMBL/GenBank/DDBJ databases">
        <title>WGS assembly of Brachypodium distachyon.</title>
        <authorList>
            <consortium name="The International Brachypodium Initiative"/>
            <person name="Lucas S."/>
            <person name="Harmon-Smith M."/>
            <person name="Lail K."/>
            <person name="Tice H."/>
            <person name="Grimwood J."/>
            <person name="Bruce D."/>
            <person name="Barry K."/>
            <person name="Shu S."/>
            <person name="Lindquist E."/>
            <person name="Wang M."/>
            <person name="Pitluck S."/>
            <person name="Vogel J.P."/>
            <person name="Garvin D.F."/>
            <person name="Mockler T.C."/>
            <person name="Schmutz J."/>
            <person name="Rokhsar D."/>
            <person name="Bevan M.W."/>
        </authorList>
    </citation>
    <scope>NUCLEOTIDE SEQUENCE</scope>
    <source>
        <strain evidence="11">Bd21</strain>
    </source>
</reference>
<feature type="signal peptide" evidence="9">
    <location>
        <begin position="1"/>
        <end position="29"/>
    </location>
</feature>
<keyword evidence="6" id="KW-0067">ATP-binding</keyword>
<dbReference type="GO" id="GO:0007166">
    <property type="term" value="P:cell surface receptor signaling pathway"/>
    <property type="evidence" value="ECO:0007669"/>
    <property type="project" value="InterPro"/>
</dbReference>
<keyword evidence="3" id="KW-0808">Transferase</keyword>
<name>A0A0Q3IM58_BRADI</name>